<organism evidence="1 2">
    <name type="scientific">Uliginosibacterium sediminicola</name>
    <dbReference type="NCBI Taxonomy" id="2024550"/>
    <lineage>
        <taxon>Bacteria</taxon>
        <taxon>Pseudomonadati</taxon>
        <taxon>Pseudomonadota</taxon>
        <taxon>Betaproteobacteria</taxon>
        <taxon>Rhodocyclales</taxon>
        <taxon>Zoogloeaceae</taxon>
        <taxon>Uliginosibacterium</taxon>
    </lineage>
</organism>
<dbReference type="RefSeq" id="WP_345918365.1">
    <property type="nucleotide sequence ID" value="NZ_JBDIVE010000002.1"/>
</dbReference>
<gene>
    <name evidence="1" type="ORF">ABDB84_03820</name>
</gene>
<name>A0ABU9YV43_9RHOO</name>
<sequence>MLGAEQFVHLISHAGLRSFRLRGKQLEAIAEFNEQPAEQARFSQFVETHARARHSLLFETPEQIFQDEKLPPSRGADRRALIARRLTRHFPVADNASPARFCLALPQGRSRSVFSRKAEEEILLTGLSSKAGATLETWLASLRQARAPVRGVWSSALLCSALRMLICKQATRGLILLLTAQGIRQIYFDHGQLRFSRLAAAPDSPLKHWAPECVREAQQMRLYLGNRGWLAHDEVLDVFVPLPEADIAAFDQTSTQLLAADGKLRFHWRRSEEMCAQLGLRPTAAESAVQECLLKLTLRSRAPQLAAAPDLRADRHQHAFQYSVVLSLVLLLGSASLAGLWYAQALALAPQVAQARTETQRLAAQTQQVQTAQKNTPEHLAALRSALQGLDEASQQRLDPRGPLLALSQVLDDFKDVQLTQLRWQDSRWPEAAIATDRPRHILQLTAKLLSAADTAPASSAERIRSFSRSLQSALDGELIKLELPLDDTPARALHSDELVATQAAHFSVQIKLGNTVS</sequence>
<keyword evidence="2" id="KW-1185">Reference proteome</keyword>
<evidence type="ECO:0008006" key="3">
    <source>
        <dbReference type="Google" id="ProtNLM"/>
    </source>
</evidence>
<reference evidence="1 2" key="1">
    <citation type="journal article" date="2018" name="Int. J. Syst. Evol. Microbiol.">
        <title>Uliginosibacterium sediminicola sp. nov., isolated from freshwater sediment.</title>
        <authorList>
            <person name="Hwang W.M."/>
            <person name="Kim S.M."/>
            <person name="Kang K."/>
            <person name="Ahn T.Y."/>
        </authorList>
    </citation>
    <scope>NUCLEOTIDE SEQUENCE [LARGE SCALE GENOMIC DNA]</scope>
    <source>
        <strain evidence="1 2">M1-21</strain>
    </source>
</reference>
<evidence type="ECO:0000313" key="2">
    <source>
        <dbReference type="Proteomes" id="UP001410394"/>
    </source>
</evidence>
<proteinExistence type="predicted"/>
<evidence type="ECO:0000313" key="1">
    <source>
        <dbReference type="EMBL" id="MEN3067594.1"/>
    </source>
</evidence>
<dbReference type="Proteomes" id="UP001410394">
    <property type="component" value="Unassembled WGS sequence"/>
</dbReference>
<comment type="caution">
    <text evidence="1">The sequence shown here is derived from an EMBL/GenBank/DDBJ whole genome shotgun (WGS) entry which is preliminary data.</text>
</comment>
<protein>
    <recommendedName>
        <fullName evidence="3">Tfp pilus assembly protein PilN</fullName>
    </recommendedName>
</protein>
<accession>A0ABU9YV43</accession>
<dbReference type="EMBL" id="JBDIVE010000002">
    <property type="protein sequence ID" value="MEN3067594.1"/>
    <property type="molecule type" value="Genomic_DNA"/>
</dbReference>